<evidence type="ECO:0000313" key="1">
    <source>
        <dbReference type="EMBL" id="KAK1931317.1"/>
    </source>
</evidence>
<protein>
    <submittedName>
        <fullName evidence="1">Uncharacterized protein</fullName>
    </submittedName>
</protein>
<gene>
    <name evidence="1" type="ORF">P3T76_013073</name>
</gene>
<comment type="caution">
    <text evidence="1">The sequence shown here is derived from an EMBL/GenBank/DDBJ whole genome shotgun (WGS) entry which is preliminary data.</text>
</comment>
<proteinExistence type="predicted"/>
<sequence>MSAWQIRIHSTHAAHRPALMVDPAVEYCASRSVSTCTLLCPGCIESDRSTDNVDPTRYSTRTAAVMSRVGACSPVLCPGAATQPGFCPVRRRRVDPILADRQALRRSLAWRHAKARLLGSALAAVRLRRSNEKEARVAGCIAVEMRTAAGKARSMAEASCFHFISTAERGCKRGHCGFYPCTARCARQGKQGIDSDITSTESRSRVICGEKTTGCRPSKIKLASPR</sequence>
<accession>A0AAD9G4I0</accession>
<organism evidence="1 2">
    <name type="scientific">Phytophthora citrophthora</name>
    <dbReference type="NCBI Taxonomy" id="4793"/>
    <lineage>
        <taxon>Eukaryota</taxon>
        <taxon>Sar</taxon>
        <taxon>Stramenopiles</taxon>
        <taxon>Oomycota</taxon>
        <taxon>Peronosporomycetes</taxon>
        <taxon>Peronosporales</taxon>
        <taxon>Peronosporaceae</taxon>
        <taxon>Phytophthora</taxon>
    </lineage>
</organism>
<dbReference type="AlphaFoldDB" id="A0AAD9G4I0"/>
<keyword evidence="2" id="KW-1185">Reference proteome</keyword>
<reference evidence="1" key="1">
    <citation type="submission" date="2023-08" db="EMBL/GenBank/DDBJ databases">
        <title>Reference Genome Resource for the Citrus Pathogen Phytophthora citrophthora.</title>
        <authorList>
            <person name="Moller H."/>
            <person name="Coetzee B."/>
            <person name="Rose L.J."/>
            <person name="Van Niekerk J.M."/>
        </authorList>
    </citation>
    <scope>NUCLEOTIDE SEQUENCE</scope>
    <source>
        <strain evidence="1">STE-U-9442</strain>
    </source>
</reference>
<name>A0AAD9G4I0_9STRA</name>
<dbReference type="Proteomes" id="UP001259832">
    <property type="component" value="Unassembled WGS sequence"/>
</dbReference>
<evidence type="ECO:0000313" key="2">
    <source>
        <dbReference type="Proteomes" id="UP001259832"/>
    </source>
</evidence>
<dbReference type="EMBL" id="JASMQC010000034">
    <property type="protein sequence ID" value="KAK1931317.1"/>
    <property type="molecule type" value="Genomic_DNA"/>
</dbReference>